<dbReference type="CDD" id="cd09076">
    <property type="entry name" value="L1-EN"/>
    <property type="match status" value="1"/>
</dbReference>
<protein>
    <recommendedName>
        <fullName evidence="11">Major facilitator superfamily (MFS) profile domain-containing protein</fullName>
    </recommendedName>
</protein>
<feature type="region of interest" description="Disordered" evidence="5">
    <location>
        <begin position="489"/>
        <end position="510"/>
    </location>
</feature>
<comment type="subcellular location">
    <subcellularLocation>
        <location evidence="1">Membrane</location>
        <topology evidence="1">Multi-pass membrane protein</topology>
    </subcellularLocation>
</comment>
<organism evidence="9 10">
    <name type="scientific">Caenorhabditis auriculariae</name>
    <dbReference type="NCBI Taxonomy" id="2777116"/>
    <lineage>
        <taxon>Eukaryota</taxon>
        <taxon>Metazoa</taxon>
        <taxon>Ecdysozoa</taxon>
        <taxon>Nematoda</taxon>
        <taxon>Chromadorea</taxon>
        <taxon>Rhabditida</taxon>
        <taxon>Rhabditina</taxon>
        <taxon>Rhabditomorpha</taxon>
        <taxon>Rhabditoidea</taxon>
        <taxon>Rhabditidae</taxon>
        <taxon>Peloderinae</taxon>
        <taxon>Caenorhabditis</taxon>
    </lineage>
</organism>
<dbReference type="EMBL" id="CAJGYM010000027">
    <property type="protein sequence ID" value="CAD6192342.1"/>
    <property type="molecule type" value="Genomic_DNA"/>
</dbReference>
<dbReference type="InterPro" id="IPR043128">
    <property type="entry name" value="Rev_trsase/Diguanyl_cyclase"/>
</dbReference>
<keyword evidence="4 6" id="KW-0472">Membrane</keyword>
<feature type="transmembrane region" description="Helical" evidence="6">
    <location>
        <begin position="1104"/>
        <end position="1125"/>
    </location>
</feature>
<feature type="compositionally biased region" description="Low complexity" evidence="5">
    <location>
        <begin position="492"/>
        <end position="502"/>
    </location>
</feature>
<evidence type="ECO:0008006" key="11">
    <source>
        <dbReference type="Google" id="ProtNLM"/>
    </source>
</evidence>
<feature type="transmembrane region" description="Helical" evidence="6">
    <location>
        <begin position="50"/>
        <end position="75"/>
    </location>
</feature>
<feature type="transmembrane region" description="Helical" evidence="6">
    <location>
        <begin position="1344"/>
        <end position="1364"/>
    </location>
</feature>
<dbReference type="Pfam" id="PF00083">
    <property type="entry name" value="Sugar_tr"/>
    <property type="match status" value="1"/>
</dbReference>
<dbReference type="InterPro" id="IPR036691">
    <property type="entry name" value="Endo/exonu/phosph_ase_sf"/>
</dbReference>
<evidence type="ECO:0000256" key="6">
    <source>
        <dbReference type="SAM" id="Phobius"/>
    </source>
</evidence>
<evidence type="ECO:0000259" key="8">
    <source>
        <dbReference type="PROSITE" id="PS50878"/>
    </source>
</evidence>
<dbReference type="InterPro" id="IPR036259">
    <property type="entry name" value="MFS_trans_sf"/>
</dbReference>
<dbReference type="SUPFAM" id="SSF56219">
    <property type="entry name" value="DNase I-like"/>
    <property type="match status" value="1"/>
</dbReference>
<dbReference type="GO" id="GO:0022857">
    <property type="term" value="F:transmembrane transporter activity"/>
    <property type="evidence" value="ECO:0007669"/>
    <property type="project" value="InterPro"/>
</dbReference>
<feature type="transmembrane region" description="Helical" evidence="6">
    <location>
        <begin position="1164"/>
        <end position="1183"/>
    </location>
</feature>
<reference evidence="9" key="1">
    <citation type="submission" date="2020-10" db="EMBL/GenBank/DDBJ databases">
        <authorList>
            <person name="Kikuchi T."/>
        </authorList>
    </citation>
    <scope>NUCLEOTIDE SEQUENCE</scope>
    <source>
        <strain evidence="9">NKZ352</strain>
    </source>
</reference>
<evidence type="ECO:0000256" key="1">
    <source>
        <dbReference type="ARBA" id="ARBA00004141"/>
    </source>
</evidence>
<name>A0A8S1HB07_9PELO</name>
<dbReference type="PANTHER" id="PTHR47027">
    <property type="entry name" value="REVERSE TRANSCRIPTASE DOMAIN-CONTAINING PROTEIN"/>
    <property type="match status" value="1"/>
</dbReference>
<sequence>MTSTASLQATALSADDDVAIGETTTSSPLMPTSTPKPEKTLDDFMHLGRYCWIILLFSEFVLLSGAGNTLFMVYAGRQPVTRIATLNIGTLTGRSRELAEALKRRKIDICALQETRWSGAKAKEIGDGYKVLYFGSPKTTNGVGIAVGPKFRDAILEVQRYDDRVMKVVFLAGEKKIHFISAYAPQLGCSAKLKEDFWGIMDTITAEVPQDDFLICAGDLNGHVGSKAEAYQCHGSHGYGTANDEGARILEYATSHGAIIANTMFSKRESHIKTFYSGRNSTQIDYIIVRRADRSALLDCKVLPYETVAPQHRPLLADIRIKAPQTTRDERAGSTRIKWWKWKENRPIIFDASLLPAIESVDSSCEAAKQQITTQAGNVLGLTKPGKKKTDKIPWMWTTDIQEKVKAKKKAYHAFLAERTAEKWSEYRAAKHEAKVAVARAKHEHLAVIYDKLDSKEGEKEIYRLVKQRDKKTLDIERFQCTYSSDGDVISRKSPTRSSPTRQFHGRRQYSDPLPKFEDAEVAIALRAMKTGKATGPDDLAVESWKGNESGSSKWLAEFFNQIAKEKKAPIDWSSSLTIPIWKKKGSPADVNSYRPIRLLCHVMKTLERVLDTRIRQIVKLNKNQCGFVKNCGTTDAIHAARLLLEKHREKKIPLHTVFFDLEKAFDRVPHDLIWSSLRVHDVPESLIDVVRTLDTGAHSQVQTTVGRSKPFPIRVGVHQGSALSPLIFILVMDTITRDLHTEPPWTLLYADDVMLTTKTKAELQDLLTIWHDRLASFGLRINLKKTEYMTTDADEDGTITVANTDLPRAKSFKYLGSTIAEDGSIANDVTARIQSAWMKWRSTTGVMCDRKMSDRLKSKIYRTVIRPVAMYGTECWPAKAKDEAKLAVMETTMLRWTAGVTRLDHVKNEDIRKRFGVAPIREKLRENRLRWFGHVLRADPTSIAKTSHTLEVDGKRPRGRPKRRWMDTLNEDLKATKLHPDQAADRTKWRQRAAPKTVSCLNFDENNHITDICESSYDYKRPPNCTIQPNYEFRSINVEFEYLCGDGGWVKSSISVQMAGVLIGTLFAGWLSDSYGRLWVLSVSFFMVSVTSIASTFTNDLVAFTVIRTLLGVFKGGLLSTYSVYKMEHVPKHHRFWIATMISWAPNYMLLSGVAYLSHDWRTYQWAIFGLSAPGAVLFFFVHESPRWLIQRGRLDDARKILRKIQEIDGAEQTSMDDLEEMLDNEHKKQLKRLQKVKNYHMGHLFWNREMSIVTIILCIGMFSTSFTNYGLVFNIEKLSGSLFVNALLMGSLRWATNITMGLLDLKCKKVGRKLIHFASKFTIALCLLAIFMVYILDYQDEYHWVIRSATLVAAATASQVFITKNIVLMEYYPTVVRNSAVSFKSVTSRFGTILAPQLFILCPYRSLPYAILAAFCFFDAAAFQIVLPETKGRSLPETMPERNKKPIEPLVAKL</sequence>
<dbReference type="Gene3D" id="3.30.70.270">
    <property type="match status" value="1"/>
</dbReference>
<dbReference type="Proteomes" id="UP000835052">
    <property type="component" value="Unassembled WGS sequence"/>
</dbReference>
<keyword evidence="2 6" id="KW-0812">Transmembrane</keyword>
<evidence type="ECO:0000259" key="7">
    <source>
        <dbReference type="PROSITE" id="PS50850"/>
    </source>
</evidence>
<feature type="transmembrane region" description="Helical" evidence="6">
    <location>
        <begin position="1252"/>
        <end position="1274"/>
    </location>
</feature>
<dbReference type="InterPro" id="IPR043502">
    <property type="entry name" value="DNA/RNA_pol_sf"/>
</dbReference>
<keyword evidence="3 6" id="KW-1133">Transmembrane helix</keyword>
<dbReference type="InterPro" id="IPR005829">
    <property type="entry name" value="Sugar_transporter_CS"/>
</dbReference>
<feature type="domain" description="Reverse transcriptase" evidence="8">
    <location>
        <begin position="562"/>
        <end position="820"/>
    </location>
</feature>
<dbReference type="PANTHER" id="PTHR47027:SF28">
    <property type="entry name" value="ENDONUCLEASE-REVERSE TRANSCRIPTASE"/>
    <property type="match status" value="1"/>
</dbReference>
<dbReference type="PROSITE" id="PS50878">
    <property type="entry name" value="RT_POL"/>
    <property type="match status" value="1"/>
</dbReference>
<comment type="caution">
    <text evidence="9">The sequence shown here is derived from an EMBL/GenBank/DDBJ whole genome shotgun (WGS) entry which is preliminary data.</text>
</comment>
<keyword evidence="10" id="KW-1185">Reference proteome</keyword>
<evidence type="ECO:0000256" key="5">
    <source>
        <dbReference type="SAM" id="MobiDB-lite"/>
    </source>
</evidence>
<accession>A0A8S1HB07</accession>
<feature type="transmembrane region" description="Helical" evidence="6">
    <location>
        <begin position="1055"/>
        <end position="1072"/>
    </location>
</feature>
<dbReference type="InterPro" id="IPR005828">
    <property type="entry name" value="MFS_sugar_transport-like"/>
</dbReference>
<feature type="transmembrane region" description="Helical" evidence="6">
    <location>
        <begin position="1319"/>
        <end position="1338"/>
    </location>
</feature>
<dbReference type="GO" id="GO:0016020">
    <property type="term" value="C:membrane"/>
    <property type="evidence" value="ECO:0007669"/>
    <property type="project" value="UniProtKB-SubCell"/>
</dbReference>
<feature type="domain" description="Major facilitator superfamily (MFS) profile" evidence="7">
    <location>
        <begin position="995"/>
        <end position="1433"/>
    </location>
</feature>
<evidence type="ECO:0000256" key="3">
    <source>
        <dbReference type="ARBA" id="ARBA00022989"/>
    </source>
</evidence>
<proteinExistence type="predicted"/>
<evidence type="ECO:0000313" key="9">
    <source>
        <dbReference type="EMBL" id="CAD6192342.1"/>
    </source>
</evidence>
<dbReference type="InterPro" id="IPR000477">
    <property type="entry name" value="RT_dom"/>
</dbReference>
<gene>
    <name evidence="9" type="ORF">CAUJ_LOCUS8261</name>
</gene>
<dbReference type="SUPFAM" id="SSF56672">
    <property type="entry name" value="DNA/RNA polymerases"/>
    <property type="match status" value="1"/>
</dbReference>
<dbReference type="OrthoDB" id="5832464at2759"/>
<feature type="transmembrane region" description="Helical" evidence="6">
    <location>
        <begin position="1079"/>
        <end position="1098"/>
    </location>
</feature>
<dbReference type="SUPFAM" id="SSF103473">
    <property type="entry name" value="MFS general substrate transporter"/>
    <property type="match status" value="1"/>
</dbReference>
<dbReference type="CDD" id="cd01650">
    <property type="entry name" value="RT_nLTR_like"/>
    <property type="match status" value="1"/>
</dbReference>
<dbReference type="Pfam" id="PF00078">
    <property type="entry name" value="RVT_1"/>
    <property type="match status" value="1"/>
</dbReference>
<evidence type="ECO:0000256" key="2">
    <source>
        <dbReference type="ARBA" id="ARBA00022692"/>
    </source>
</evidence>
<feature type="transmembrane region" description="Helical" evidence="6">
    <location>
        <begin position="1137"/>
        <end position="1158"/>
    </location>
</feature>
<dbReference type="PROSITE" id="PS00217">
    <property type="entry name" value="SUGAR_TRANSPORT_2"/>
    <property type="match status" value="1"/>
</dbReference>
<dbReference type="InterPro" id="IPR020846">
    <property type="entry name" value="MFS_dom"/>
</dbReference>
<dbReference type="Gene3D" id="3.60.10.10">
    <property type="entry name" value="Endonuclease/exonuclease/phosphatase"/>
    <property type="match status" value="1"/>
</dbReference>
<dbReference type="PROSITE" id="PS50850">
    <property type="entry name" value="MFS"/>
    <property type="match status" value="1"/>
</dbReference>
<evidence type="ECO:0000313" key="10">
    <source>
        <dbReference type="Proteomes" id="UP000835052"/>
    </source>
</evidence>
<feature type="transmembrane region" description="Helical" evidence="6">
    <location>
        <begin position="1280"/>
        <end position="1298"/>
    </location>
</feature>
<evidence type="ECO:0000256" key="4">
    <source>
        <dbReference type="ARBA" id="ARBA00023136"/>
    </source>
</evidence>
<dbReference type="Gene3D" id="1.20.1250.20">
    <property type="entry name" value="MFS general substrate transporter like domains"/>
    <property type="match status" value="1"/>
</dbReference>